<evidence type="ECO:0000313" key="4">
    <source>
        <dbReference type="Proteomes" id="UP000552097"/>
    </source>
</evidence>
<evidence type="ECO:0000313" key="3">
    <source>
        <dbReference type="EMBL" id="MBB5803000.1"/>
    </source>
</evidence>
<dbReference type="EMBL" id="JACHMO010000001">
    <property type="protein sequence ID" value="MBB5803000.1"/>
    <property type="molecule type" value="Genomic_DNA"/>
</dbReference>
<keyword evidence="1" id="KW-0175">Coiled coil</keyword>
<sequence>MSEQALKEIETFVDDVYTAMSRLDIATTAKMLSADLQAADGVTRGWTRGIDEIAEHLANLENSLETEKSRVLDLTVRNWGDTAAATFVVDQEYTISGVRHQVLAPTTMVMRREDGEWKLVLFHSVPLPTQE</sequence>
<dbReference type="SUPFAM" id="SSF54427">
    <property type="entry name" value="NTF2-like"/>
    <property type="match status" value="1"/>
</dbReference>
<proteinExistence type="predicted"/>
<dbReference type="InterPro" id="IPR037401">
    <property type="entry name" value="SnoaL-like"/>
</dbReference>
<dbReference type="AlphaFoldDB" id="A0A7W9HIZ9"/>
<keyword evidence="3" id="KW-0413">Isomerase</keyword>
<dbReference type="Proteomes" id="UP000552097">
    <property type="component" value="Unassembled WGS sequence"/>
</dbReference>
<reference evidence="3 4" key="1">
    <citation type="submission" date="2020-08" db="EMBL/GenBank/DDBJ databases">
        <title>Sequencing the genomes of 1000 actinobacteria strains.</title>
        <authorList>
            <person name="Klenk H.-P."/>
        </authorList>
    </citation>
    <scope>NUCLEOTIDE SEQUENCE [LARGE SCALE GENOMIC DNA]</scope>
    <source>
        <strain evidence="3 4">DSM 45486</strain>
    </source>
</reference>
<dbReference type="Pfam" id="PF13474">
    <property type="entry name" value="SnoaL_3"/>
    <property type="match status" value="1"/>
</dbReference>
<gene>
    <name evidence="3" type="ORF">F4560_002768</name>
</gene>
<dbReference type="RefSeq" id="WP_184920075.1">
    <property type="nucleotide sequence ID" value="NZ_JACHMO010000001.1"/>
</dbReference>
<comment type="caution">
    <text evidence="3">The sequence shown here is derived from an EMBL/GenBank/DDBJ whole genome shotgun (WGS) entry which is preliminary data.</text>
</comment>
<feature type="coiled-coil region" evidence="1">
    <location>
        <begin position="50"/>
        <end position="77"/>
    </location>
</feature>
<keyword evidence="4" id="KW-1185">Reference proteome</keyword>
<evidence type="ECO:0000259" key="2">
    <source>
        <dbReference type="Pfam" id="PF13474"/>
    </source>
</evidence>
<feature type="domain" description="SnoaL-like" evidence="2">
    <location>
        <begin position="9"/>
        <end position="124"/>
    </location>
</feature>
<organism evidence="3 4">
    <name type="scientific">Saccharothrix ecbatanensis</name>
    <dbReference type="NCBI Taxonomy" id="1105145"/>
    <lineage>
        <taxon>Bacteria</taxon>
        <taxon>Bacillati</taxon>
        <taxon>Actinomycetota</taxon>
        <taxon>Actinomycetes</taxon>
        <taxon>Pseudonocardiales</taxon>
        <taxon>Pseudonocardiaceae</taxon>
        <taxon>Saccharothrix</taxon>
    </lineage>
</organism>
<evidence type="ECO:0000256" key="1">
    <source>
        <dbReference type="SAM" id="Coils"/>
    </source>
</evidence>
<dbReference type="Gene3D" id="3.10.450.50">
    <property type="match status" value="1"/>
</dbReference>
<dbReference type="GO" id="GO:0016853">
    <property type="term" value="F:isomerase activity"/>
    <property type="evidence" value="ECO:0007669"/>
    <property type="project" value="UniProtKB-KW"/>
</dbReference>
<name>A0A7W9HIZ9_9PSEU</name>
<accession>A0A7W9HIZ9</accession>
<protein>
    <submittedName>
        <fullName evidence="3">Ketosteroid isomerase-like protein</fullName>
    </submittedName>
</protein>
<dbReference type="InterPro" id="IPR032710">
    <property type="entry name" value="NTF2-like_dom_sf"/>
</dbReference>